<dbReference type="SUPFAM" id="SSF53474">
    <property type="entry name" value="alpha/beta-Hydrolases"/>
    <property type="match status" value="1"/>
</dbReference>
<evidence type="ECO:0000313" key="5">
    <source>
        <dbReference type="Proteomes" id="UP000284706"/>
    </source>
</evidence>
<organism evidence="4 5">
    <name type="scientific">Gymnopilus dilepis</name>
    <dbReference type="NCBI Taxonomy" id="231916"/>
    <lineage>
        <taxon>Eukaryota</taxon>
        <taxon>Fungi</taxon>
        <taxon>Dikarya</taxon>
        <taxon>Basidiomycota</taxon>
        <taxon>Agaricomycotina</taxon>
        <taxon>Agaricomycetes</taxon>
        <taxon>Agaricomycetidae</taxon>
        <taxon>Agaricales</taxon>
        <taxon>Agaricineae</taxon>
        <taxon>Hymenogastraceae</taxon>
        <taxon>Gymnopilus</taxon>
    </lineage>
</organism>
<accession>A0A409YUY9</accession>
<evidence type="ECO:0000256" key="1">
    <source>
        <dbReference type="ARBA" id="ARBA00022801"/>
    </source>
</evidence>
<keyword evidence="5" id="KW-1185">Reference proteome</keyword>
<dbReference type="PRINTS" id="PR00412">
    <property type="entry name" value="EPOXHYDRLASE"/>
</dbReference>
<feature type="domain" description="AB hydrolase-1" evidence="3">
    <location>
        <begin position="42"/>
        <end position="167"/>
    </location>
</feature>
<evidence type="ECO:0000256" key="2">
    <source>
        <dbReference type="ARBA" id="ARBA00038334"/>
    </source>
</evidence>
<keyword evidence="1" id="KW-0378">Hydrolase</keyword>
<comment type="similarity">
    <text evidence="2">Belongs to the AB hydrolase superfamily. Epoxide hydrolase family.</text>
</comment>
<dbReference type="InterPro" id="IPR000639">
    <property type="entry name" value="Epox_hydrolase-like"/>
</dbReference>
<dbReference type="InterPro" id="IPR000073">
    <property type="entry name" value="AB_hydrolase_1"/>
</dbReference>
<gene>
    <name evidence="4" type="ORF">CVT26_003862</name>
</gene>
<dbReference type="Gene3D" id="3.40.50.1820">
    <property type="entry name" value="alpha/beta hydrolase"/>
    <property type="match status" value="1"/>
</dbReference>
<dbReference type="Pfam" id="PF00561">
    <property type="entry name" value="Abhydrolase_1"/>
    <property type="match status" value="1"/>
</dbReference>
<dbReference type="AlphaFoldDB" id="A0A409YUY9"/>
<dbReference type="OrthoDB" id="6431331at2759"/>
<sequence length="398" mass="44169">MSLKPLPGLPSGIISRVVTVGDLDVHILEASPPSAPTSSKPPLLLLLHGFPELAYSWRKVMLPLALNGYAVVAPDLRGFGQTKDRARQSKGKITFDEDLAPYRILNTATDVVGLVYTLGYTSVQAVIGHDFGSSVAAHCSLIRPDLFRSVVLMSAPFMGPPDLSNFGGSDGKTRLQQLDEALGTLDPPRKHYMVYFSTPTAHEELTHPPQGLSAFMRTYYHVKSADWEANKKAAPLGTSFSPSVFSVLPYYYIMPRNQTMAECIASEAPSPEEVSRNSWLPEEELEVYVSQYEETGFQGGLNMYRCVSESTKWSKDLNIFVGKQIEIPAMFMAGAQDWGVFQFPGAAELMRTKACRDMKEEDFVLIEGAGHWVQQEKPDEVVAHLLKFIKRQQESERS</sequence>
<evidence type="ECO:0000313" key="4">
    <source>
        <dbReference type="EMBL" id="PPR06835.1"/>
    </source>
</evidence>
<dbReference type="Proteomes" id="UP000284706">
    <property type="component" value="Unassembled WGS sequence"/>
</dbReference>
<protein>
    <recommendedName>
        <fullName evidence="3">AB hydrolase-1 domain-containing protein</fullName>
    </recommendedName>
</protein>
<comment type="caution">
    <text evidence="4">The sequence shown here is derived from an EMBL/GenBank/DDBJ whole genome shotgun (WGS) entry which is preliminary data.</text>
</comment>
<name>A0A409YUY9_9AGAR</name>
<dbReference type="STRING" id="231916.A0A409YUY9"/>
<evidence type="ECO:0000259" key="3">
    <source>
        <dbReference type="Pfam" id="PF00561"/>
    </source>
</evidence>
<reference evidence="4 5" key="1">
    <citation type="journal article" date="2018" name="Evol. Lett.">
        <title>Horizontal gene cluster transfer increased hallucinogenic mushroom diversity.</title>
        <authorList>
            <person name="Reynolds H.T."/>
            <person name="Vijayakumar V."/>
            <person name="Gluck-Thaler E."/>
            <person name="Korotkin H.B."/>
            <person name="Matheny P.B."/>
            <person name="Slot J.C."/>
        </authorList>
    </citation>
    <scope>NUCLEOTIDE SEQUENCE [LARGE SCALE GENOMIC DNA]</scope>
    <source>
        <strain evidence="4 5">SRW20</strain>
    </source>
</reference>
<dbReference type="EMBL" id="NHYE01000243">
    <property type="protein sequence ID" value="PPR06835.1"/>
    <property type="molecule type" value="Genomic_DNA"/>
</dbReference>
<dbReference type="GO" id="GO:0016787">
    <property type="term" value="F:hydrolase activity"/>
    <property type="evidence" value="ECO:0007669"/>
    <property type="project" value="UniProtKB-KW"/>
</dbReference>
<dbReference type="PANTHER" id="PTHR43329">
    <property type="entry name" value="EPOXIDE HYDROLASE"/>
    <property type="match status" value="1"/>
</dbReference>
<dbReference type="InParanoid" id="A0A409YUY9"/>
<proteinExistence type="inferred from homology"/>
<dbReference type="InterPro" id="IPR029058">
    <property type="entry name" value="AB_hydrolase_fold"/>
</dbReference>